<comment type="caution">
    <text evidence="4">The sequence shown here is derived from an EMBL/GenBank/DDBJ whole genome shotgun (WGS) entry which is preliminary data.</text>
</comment>
<evidence type="ECO:0000313" key="5">
    <source>
        <dbReference type="Proteomes" id="UP000031563"/>
    </source>
</evidence>
<dbReference type="STRING" id="1221996.QY95_02919"/>
<dbReference type="PROSITE" id="PS51257">
    <property type="entry name" value="PROKAR_LIPOPROTEIN"/>
    <property type="match status" value="1"/>
</dbReference>
<dbReference type="AlphaFoldDB" id="A0A0F5HUV8"/>
<dbReference type="EMBL" id="JWIR02000058">
    <property type="protein sequence ID" value="KKB36845.1"/>
    <property type="molecule type" value="Genomic_DNA"/>
</dbReference>
<organism evidence="4 5">
    <name type="scientific">Bacillus thermotolerans</name>
    <name type="common">Quasibacillus thermotolerans</name>
    <dbReference type="NCBI Taxonomy" id="1221996"/>
    <lineage>
        <taxon>Bacteria</taxon>
        <taxon>Bacillati</taxon>
        <taxon>Bacillota</taxon>
        <taxon>Bacilli</taxon>
        <taxon>Bacillales</taxon>
        <taxon>Bacillaceae</taxon>
        <taxon>Bacillus</taxon>
    </lineage>
</organism>
<feature type="chain" id="PRO_5039177646" evidence="2">
    <location>
        <begin position="22"/>
        <end position="329"/>
    </location>
</feature>
<comment type="similarity">
    <text evidence="1">Belongs to the bacterial solute-binding protein 8 family.</text>
</comment>
<dbReference type="Pfam" id="PF01497">
    <property type="entry name" value="Peripla_BP_2"/>
    <property type="match status" value="1"/>
</dbReference>
<dbReference type="Proteomes" id="UP000031563">
    <property type="component" value="Unassembled WGS sequence"/>
</dbReference>
<sequence length="329" mass="36412">MTKVKNRVLVSMIILMIGILAACGETGAPEETNAKASGEKTEPVTIENMGRTIVFEEAPQRAVSLNQHATEIMLALGLEDSMVGTAYLDDDILPALKEAYEKVPVLSEQYPSQEVFLGAEPDFVYAGWKSAFADQALGSVEELEQLGIQAYTQASSNTNAPTMDDVFSDIQNIGRIFRVEEKAEALTREMQEKMDAIHSKVKDVEEPVRVFVYDSGEKEPFTAGQNFLNEMITLAGGENIFREIEKGWASASWEEVVKRDPEVIVIIDYGDTTLEQKKNFLLNHPALRGVTAIKEERFIVLPLSAAAEGVRGPIAIEELAKGFYPERFE</sequence>
<dbReference type="PANTHER" id="PTHR30535">
    <property type="entry name" value="VITAMIN B12-BINDING PROTEIN"/>
    <property type="match status" value="1"/>
</dbReference>
<dbReference type="PANTHER" id="PTHR30535:SF7">
    <property type="entry name" value="IRON(III) DICITRATE-BINDING PROTEIN"/>
    <property type="match status" value="1"/>
</dbReference>
<dbReference type="CDD" id="cd01148">
    <property type="entry name" value="TroA_a"/>
    <property type="match status" value="1"/>
</dbReference>
<dbReference type="InterPro" id="IPR002491">
    <property type="entry name" value="ABC_transptr_periplasmic_BD"/>
</dbReference>
<reference evidence="4" key="1">
    <citation type="submission" date="2015-02" db="EMBL/GenBank/DDBJ databases">
        <title>Genome Assembly of Bacillaceae bacterium MTCC 8252.</title>
        <authorList>
            <person name="Verma A."/>
            <person name="Khatri I."/>
            <person name="Mual P."/>
            <person name="Subramanian S."/>
            <person name="Krishnamurthi S."/>
        </authorList>
    </citation>
    <scope>NUCLEOTIDE SEQUENCE [LARGE SCALE GENOMIC DNA]</scope>
    <source>
        <strain evidence="4">MTCC 8252</strain>
    </source>
</reference>
<keyword evidence="5" id="KW-1185">Reference proteome</keyword>
<proteinExistence type="inferred from homology"/>
<dbReference type="InterPro" id="IPR050902">
    <property type="entry name" value="ABC_Transporter_SBP"/>
</dbReference>
<protein>
    <submittedName>
        <fullName evidence="4">ABC transporter</fullName>
    </submittedName>
</protein>
<evidence type="ECO:0000259" key="3">
    <source>
        <dbReference type="PROSITE" id="PS50983"/>
    </source>
</evidence>
<dbReference type="RefSeq" id="WP_040048064.1">
    <property type="nucleotide sequence ID" value="NZ_JWIR02000058.1"/>
</dbReference>
<dbReference type="OrthoDB" id="356537at2"/>
<accession>A0A0F5HUV8</accession>
<name>A0A0F5HUV8_BACTR</name>
<dbReference type="Gene3D" id="3.40.50.1980">
    <property type="entry name" value="Nitrogenase molybdenum iron protein domain"/>
    <property type="match status" value="2"/>
</dbReference>
<keyword evidence="2" id="KW-0732">Signal</keyword>
<dbReference type="SUPFAM" id="SSF53807">
    <property type="entry name" value="Helical backbone' metal receptor"/>
    <property type="match status" value="1"/>
</dbReference>
<evidence type="ECO:0000313" key="4">
    <source>
        <dbReference type="EMBL" id="KKB36845.1"/>
    </source>
</evidence>
<gene>
    <name evidence="4" type="ORF">QY95_02919</name>
</gene>
<dbReference type="PROSITE" id="PS50983">
    <property type="entry name" value="FE_B12_PBP"/>
    <property type="match status" value="1"/>
</dbReference>
<evidence type="ECO:0000256" key="1">
    <source>
        <dbReference type="ARBA" id="ARBA00008814"/>
    </source>
</evidence>
<evidence type="ECO:0000256" key="2">
    <source>
        <dbReference type="SAM" id="SignalP"/>
    </source>
</evidence>
<feature type="domain" description="Fe/B12 periplasmic-binding" evidence="3">
    <location>
        <begin position="61"/>
        <end position="329"/>
    </location>
</feature>
<feature type="signal peptide" evidence="2">
    <location>
        <begin position="1"/>
        <end position="21"/>
    </location>
</feature>